<dbReference type="PANTHER" id="PTHR28285:SF1">
    <property type="entry name" value="PROTEIN BIG1"/>
    <property type="match status" value="1"/>
</dbReference>
<evidence type="ECO:0000259" key="12">
    <source>
        <dbReference type="Pfam" id="PF20520"/>
    </source>
</evidence>
<keyword evidence="7 10" id="KW-1133">Transmembrane helix</keyword>
<dbReference type="PANTHER" id="PTHR28285">
    <property type="entry name" value="PROTEIN BIG1"/>
    <property type="match status" value="1"/>
</dbReference>
<feature type="domain" description="V-type proton ATPase subunit S1/VOA1 transmembrane" evidence="12">
    <location>
        <begin position="262"/>
        <end position="301"/>
    </location>
</feature>
<organism evidence="13 14">
    <name type="scientific">Lineolata rhizophorae</name>
    <dbReference type="NCBI Taxonomy" id="578093"/>
    <lineage>
        <taxon>Eukaryota</taxon>
        <taxon>Fungi</taxon>
        <taxon>Dikarya</taxon>
        <taxon>Ascomycota</taxon>
        <taxon>Pezizomycotina</taxon>
        <taxon>Dothideomycetes</taxon>
        <taxon>Dothideomycetes incertae sedis</taxon>
        <taxon>Lineolatales</taxon>
        <taxon>Lineolataceae</taxon>
        <taxon>Lineolata</taxon>
    </lineage>
</organism>
<comment type="subcellular location">
    <subcellularLocation>
        <location evidence="1">Endoplasmic reticulum membrane</location>
        <topology evidence="1">Single-pass type I membrane protein</topology>
    </subcellularLocation>
</comment>
<dbReference type="GO" id="GO:0006078">
    <property type="term" value="P:(1-&gt;6)-beta-D-glucan biosynthetic process"/>
    <property type="evidence" value="ECO:0007669"/>
    <property type="project" value="TreeGrafter"/>
</dbReference>
<evidence type="ECO:0000256" key="10">
    <source>
        <dbReference type="SAM" id="Phobius"/>
    </source>
</evidence>
<reference evidence="13" key="1">
    <citation type="journal article" date="2020" name="Stud. Mycol.">
        <title>101 Dothideomycetes genomes: a test case for predicting lifestyles and emergence of pathogens.</title>
        <authorList>
            <person name="Haridas S."/>
            <person name="Albert R."/>
            <person name="Binder M."/>
            <person name="Bloem J."/>
            <person name="Labutti K."/>
            <person name="Salamov A."/>
            <person name="Andreopoulos B."/>
            <person name="Baker S."/>
            <person name="Barry K."/>
            <person name="Bills G."/>
            <person name="Bluhm B."/>
            <person name="Cannon C."/>
            <person name="Castanera R."/>
            <person name="Culley D."/>
            <person name="Daum C."/>
            <person name="Ezra D."/>
            <person name="Gonzalez J."/>
            <person name="Henrissat B."/>
            <person name="Kuo A."/>
            <person name="Liang C."/>
            <person name="Lipzen A."/>
            <person name="Lutzoni F."/>
            <person name="Magnuson J."/>
            <person name="Mondo S."/>
            <person name="Nolan M."/>
            <person name="Ohm R."/>
            <person name="Pangilinan J."/>
            <person name="Park H.-J."/>
            <person name="Ramirez L."/>
            <person name="Alfaro M."/>
            <person name="Sun H."/>
            <person name="Tritt A."/>
            <person name="Yoshinaga Y."/>
            <person name="Zwiers L.-H."/>
            <person name="Turgeon B."/>
            <person name="Goodwin S."/>
            <person name="Spatafora J."/>
            <person name="Crous P."/>
            <person name="Grigoriev I."/>
        </authorList>
    </citation>
    <scope>NUCLEOTIDE SEQUENCE</scope>
    <source>
        <strain evidence="13">ATCC 16933</strain>
    </source>
</reference>
<comment type="similarity">
    <text evidence="2">Belongs to the BIG1 family.</text>
</comment>
<dbReference type="EMBL" id="MU001708">
    <property type="protein sequence ID" value="KAF2452481.1"/>
    <property type="molecule type" value="Genomic_DNA"/>
</dbReference>
<keyword evidence="4 10" id="KW-0812">Transmembrane</keyword>
<dbReference type="GO" id="GO:0009272">
    <property type="term" value="P:fungal-type cell wall biogenesis"/>
    <property type="evidence" value="ECO:0007669"/>
    <property type="project" value="TreeGrafter"/>
</dbReference>
<dbReference type="OrthoDB" id="9985059at2759"/>
<gene>
    <name evidence="13" type="ORF">BDY21DRAFT_358971</name>
</gene>
<dbReference type="Proteomes" id="UP000799766">
    <property type="component" value="Unassembled WGS sequence"/>
</dbReference>
<evidence type="ECO:0000256" key="3">
    <source>
        <dbReference type="ARBA" id="ARBA00022089"/>
    </source>
</evidence>
<evidence type="ECO:0000256" key="4">
    <source>
        <dbReference type="ARBA" id="ARBA00022692"/>
    </source>
</evidence>
<evidence type="ECO:0000256" key="5">
    <source>
        <dbReference type="ARBA" id="ARBA00022729"/>
    </source>
</evidence>
<evidence type="ECO:0000313" key="13">
    <source>
        <dbReference type="EMBL" id="KAF2452481.1"/>
    </source>
</evidence>
<dbReference type="AlphaFoldDB" id="A0A6A6NL96"/>
<keyword evidence="8 10" id="KW-0472">Membrane</keyword>
<evidence type="ECO:0000256" key="11">
    <source>
        <dbReference type="SAM" id="SignalP"/>
    </source>
</evidence>
<feature type="signal peptide" evidence="11">
    <location>
        <begin position="1"/>
        <end position="20"/>
    </location>
</feature>
<dbReference type="Pfam" id="PF20520">
    <property type="entry name" value="Ac45-VOA1_TM"/>
    <property type="match status" value="1"/>
</dbReference>
<keyword evidence="14" id="KW-1185">Reference proteome</keyword>
<accession>A0A6A6NL96</accession>
<keyword evidence="6" id="KW-0256">Endoplasmic reticulum</keyword>
<keyword evidence="9" id="KW-0961">Cell wall biogenesis/degradation</keyword>
<evidence type="ECO:0000256" key="9">
    <source>
        <dbReference type="ARBA" id="ARBA00023316"/>
    </source>
</evidence>
<keyword evidence="5 11" id="KW-0732">Signal</keyword>
<evidence type="ECO:0000313" key="14">
    <source>
        <dbReference type="Proteomes" id="UP000799766"/>
    </source>
</evidence>
<sequence>MAPRASLAAALALAVASVSAFSDASPLFLFSDSPLASNGLNQTQIAASARIAARLSDTLSSCPSDSYVVVSQPQVAAADFEPRDAARHLGQRLADAGAEGNAAWTIRDVVGGLDAEEIAAEIERNCGARRMGVDVSTGSIALDSLYPRVIKLDFPPLPHTQPDRGLELEQHDSLLNLLMANIGAHHTVIFATTPVLLADTPPSVAASDEHAQVYNMDDAEQQQAAFPAGQQQQQHFELKRDLLAHTARSNLNSSLPLFEKYQYLSPGIFMGGMVSLFLLLILYVAVTAISSLQVTYFAFSKEMGPSAQKKQQ</sequence>
<feature type="transmembrane region" description="Helical" evidence="10">
    <location>
        <begin position="268"/>
        <end position="299"/>
    </location>
</feature>
<evidence type="ECO:0000256" key="6">
    <source>
        <dbReference type="ARBA" id="ARBA00022824"/>
    </source>
</evidence>
<dbReference type="GO" id="GO:0071555">
    <property type="term" value="P:cell wall organization"/>
    <property type="evidence" value="ECO:0007669"/>
    <property type="project" value="UniProtKB-KW"/>
</dbReference>
<evidence type="ECO:0000256" key="1">
    <source>
        <dbReference type="ARBA" id="ARBA00004115"/>
    </source>
</evidence>
<feature type="chain" id="PRO_5025418488" description="Protein BIG1" evidence="11">
    <location>
        <begin position="21"/>
        <end position="312"/>
    </location>
</feature>
<dbReference type="GO" id="GO:0005789">
    <property type="term" value="C:endoplasmic reticulum membrane"/>
    <property type="evidence" value="ECO:0007669"/>
    <property type="project" value="UniProtKB-SubCell"/>
</dbReference>
<protein>
    <recommendedName>
        <fullName evidence="3">Protein BIG1</fullName>
    </recommendedName>
</protein>
<evidence type="ECO:0000256" key="7">
    <source>
        <dbReference type="ARBA" id="ARBA00022989"/>
    </source>
</evidence>
<dbReference type="InterPro" id="IPR046756">
    <property type="entry name" value="VAS1/VOA1_TM"/>
</dbReference>
<evidence type="ECO:0000256" key="8">
    <source>
        <dbReference type="ARBA" id="ARBA00023136"/>
    </source>
</evidence>
<name>A0A6A6NL96_9PEZI</name>
<proteinExistence type="inferred from homology"/>
<evidence type="ECO:0000256" key="2">
    <source>
        <dbReference type="ARBA" id="ARBA00008203"/>
    </source>
</evidence>
<dbReference type="InterPro" id="IPR037654">
    <property type="entry name" value="Big1"/>
</dbReference>